<sequence>MLRVHLLGGFEMMASCADYLFQKVMKTKGKQADISQFRAQLDTLGLKIIQVTADGNCFFRALADQLEGNEEEHEKYRSLVVQYIVVSGCQETTSQVDIEKDVHNLYGSSSQRYAQFKIQSVVLKIWGCSQKNRETFEPFIEDDVPFDEYCLSMEEDGTWAGHMELQAASLVTRCNICIHRHMSPRWYIRNFDSDEARMVHLSYHDGEHYNSVRLKEDPCNGSARPIIIKVDADLSAASHQAKTAASKSKGGFGPNVINAGSIKMVMAGTGCENAERVEQVLLEVGGDTDAAIEFLVAEQGAEDYTVENNLSPCHMDISHGDNENGNSEQLKVEPVKKTCEQDLSSNSLKRAHDDVRFQPDDKKIPRNQVCPCGSKKKYKACCGSAAGKSTKYYLPDIGEYERQLEELTAVSISRQSSALPKNSLYFNVIFIASVTKQLILERVERKGSKARAEDLQNRHPPLDRMEGHLTWVHFVYDLILNVSFVLLIGCLRPTSFCDVQQLEMNDFCATMAKLGVGCFDF</sequence>
<reference evidence="2" key="1">
    <citation type="journal article" date="2023" name="G3 (Bethesda)">
        <title>Genome assembly and association tests identify interacting loci associated with vigor, precocity, and sex in interspecific pistachio rootstocks.</title>
        <authorList>
            <person name="Palmer W."/>
            <person name="Jacygrad E."/>
            <person name="Sagayaradj S."/>
            <person name="Cavanaugh K."/>
            <person name="Han R."/>
            <person name="Bertier L."/>
            <person name="Beede B."/>
            <person name="Kafkas S."/>
            <person name="Golino D."/>
            <person name="Preece J."/>
            <person name="Michelmore R."/>
        </authorList>
    </citation>
    <scope>NUCLEOTIDE SEQUENCE [LARGE SCALE GENOMIC DNA]</scope>
</reference>
<comment type="caution">
    <text evidence="1">The sequence shown here is derived from an EMBL/GenBank/DDBJ whole genome shotgun (WGS) entry which is preliminary data.</text>
</comment>
<proteinExistence type="predicted"/>
<dbReference type="Proteomes" id="UP001163603">
    <property type="component" value="Chromosome 5"/>
</dbReference>
<accession>A0ACC0YSG0</accession>
<name>A0ACC0YSG0_9ROSI</name>
<evidence type="ECO:0000313" key="1">
    <source>
        <dbReference type="EMBL" id="KAJ0040630.1"/>
    </source>
</evidence>
<dbReference type="EMBL" id="CM047740">
    <property type="protein sequence ID" value="KAJ0040630.1"/>
    <property type="molecule type" value="Genomic_DNA"/>
</dbReference>
<organism evidence="1 2">
    <name type="scientific">Pistacia integerrima</name>
    <dbReference type="NCBI Taxonomy" id="434235"/>
    <lineage>
        <taxon>Eukaryota</taxon>
        <taxon>Viridiplantae</taxon>
        <taxon>Streptophyta</taxon>
        <taxon>Embryophyta</taxon>
        <taxon>Tracheophyta</taxon>
        <taxon>Spermatophyta</taxon>
        <taxon>Magnoliopsida</taxon>
        <taxon>eudicotyledons</taxon>
        <taxon>Gunneridae</taxon>
        <taxon>Pentapetalae</taxon>
        <taxon>rosids</taxon>
        <taxon>malvids</taxon>
        <taxon>Sapindales</taxon>
        <taxon>Anacardiaceae</taxon>
        <taxon>Pistacia</taxon>
    </lineage>
</organism>
<keyword evidence="2" id="KW-1185">Reference proteome</keyword>
<gene>
    <name evidence="1" type="ORF">Pint_28008</name>
</gene>
<protein>
    <submittedName>
        <fullName evidence="1">Uncharacterized protein</fullName>
    </submittedName>
</protein>
<evidence type="ECO:0000313" key="2">
    <source>
        <dbReference type="Proteomes" id="UP001163603"/>
    </source>
</evidence>